<dbReference type="InterPro" id="IPR043519">
    <property type="entry name" value="NT_sf"/>
</dbReference>
<organism evidence="3 4">
    <name type="scientific">Clostridium algidicarnis</name>
    <dbReference type="NCBI Taxonomy" id="37659"/>
    <lineage>
        <taxon>Bacteria</taxon>
        <taxon>Bacillati</taxon>
        <taxon>Bacillota</taxon>
        <taxon>Clostridia</taxon>
        <taxon>Eubacteriales</taxon>
        <taxon>Clostridiaceae</taxon>
        <taxon>Clostridium</taxon>
    </lineage>
</organism>
<evidence type="ECO:0000313" key="3">
    <source>
        <dbReference type="EMBL" id="MBU3221037.1"/>
    </source>
</evidence>
<dbReference type="EMBL" id="JAHLDG010000029">
    <property type="protein sequence ID" value="MBU3221037.1"/>
    <property type="molecule type" value="Genomic_DNA"/>
</dbReference>
<dbReference type="SMART" id="SM00954">
    <property type="entry name" value="RelA_SpoT"/>
    <property type="match status" value="1"/>
</dbReference>
<comment type="pathway">
    <text evidence="1">Purine metabolism; ppGpp biosynthesis; ppGpp from GTP: step 1/2.</text>
</comment>
<gene>
    <name evidence="3" type="ORF">KPL27_13270</name>
</gene>
<dbReference type="InterPro" id="IPR007685">
    <property type="entry name" value="RelA_SpoT"/>
</dbReference>
<accession>A0ABS6C6C6</accession>
<reference evidence="3 4" key="1">
    <citation type="submission" date="2021-06" db="EMBL/GenBank/DDBJ databases">
        <title>Clostridia strains as spoilage organisms.</title>
        <authorList>
            <person name="Wambui J."/>
            <person name="Stephan R."/>
            <person name="Stevens M.J.A."/>
        </authorList>
    </citation>
    <scope>NUCLEOTIDE SEQUENCE [LARGE SCALE GENOMIC DNA]</scope>
    <source>
        <strain evidence="3 4">CM013</strain>
    </source>
</reference>
<dbReference type="Proteomes" id="UP000740830">
    <property type="component" value="Unassembled WGS sequence"/>
</dbReference>
<dbReference type="RefSeq" id="WP_185162975.1">
    <property type="nucleotide sequence ID" value="NZ_JACKWX010000036.1"/>
</dbReference>
<keyword evidence="4" id="KW-1185">Reference proteome</keyword>
<dbReference type="Pfam" id="PF04607">
    <property type="entry name" value="RelA_SpoT"/>
    <property type="match status" value="1"/>
</dbReference>
<comment type="caution">
    <text evidence="3">The sequence shown here is derived from an EMBL/GenBank/DDBJ whole genome shotgun (WGS) entry which is preliminary data.</text>
</comment>
<sequence length="204" mass="24721">MAFELYGITEYLLQELSCQSRLDRSLKNTLRKFNKNDLINEILDIKEFYESTHLLDDVRFSYRIKSLQSCMLKYDKYYPNIEVSKCYNDLLGIRIIVSDYNEILNQDLSIFRVADMRNGKVKDDGYRGIHLYYQRSNRHYPIEIQVNSKKDRKLNDWLHIYLYKHTKDNSIGVCLRRRYEDNEIKSEEYFKEVLKYVLFDSKEV</sequence>
<dbReference type="SUPFAM" id="SSF81301">
    <property type="entry name" value="Nucleotidyltransferase"/>
    <property type="match status" value="1"/>
</dbReference>
<dbReference type="Gene3D" id="3.30.460.10">
    <property type="entry name" value="Beta Polymerase, domain 2"/>
    <property type="match status" value="1"/>
</dbReference>
<evidence type="ECO:0000259" key="2">
    <source>
        <dbReference type="SMART" id="SM00954"/>
    </source>
</evidence>
<proteinExistence type="predicted"/>
<protein>
    <recommendedName>
        <fullName evidence="2">RelA/SpoT domain-containing protein</fullName>
    </recommendedName>
</protein>
<feature type="domain" description="RelA/SpoT" evidence="2">
    <location>
        <begin position="62"/>
        <end position="169"/>
    </location>
</feature>
<evidence type="ECO:0000313" key="4">
    <source>
        <dbReference type="Proteomes" id="UP000740830"/>
    </source>
</evidence>
<evidence type="ECO:0000256" key="1">
    <source>
        <dbReference type="ARBA" id="ARBA00004976"/>
    </source>
</evidence>
<name>A0ABS6C6C6_9CLOT</name>